<dbReference type="NCBIfam" id="TIGR01760">
    <property type="entry name" value="tape_meas_TP901"/>
    <property type="match status" value="1"/>
</dbReference>
<feature type="transmembrane region" description="Helical" evidence="1">
    <location>
        <begin position="333"/>
        <end position="353"/>
    </location>
</feature>
<protein>
    <submittedName>
        <fullName evidence="3">Phage tail tape measure protein</fullName>
    </submittedName>
</protein>
<organism evidence="3">
    <name type="scientific">Salmonella muenster</name>
    <dbReference type="NCBI Taxonomy" id="82689"/>
    <lineage>
        <taxon>Bacteria</taxon>
        <taxon>Pseudomonadati</taxon>
        <taxon>Pseudomonadota</taxon>
        <taxon>Gammaproteobacteria</taxon>
        <taxon>Enterobacterales</taxon>
        <taxon>Enterobacteriaceae</taxon>
        <taxon>Salmonella</taxon>
    </lineage>
</organism>
<feature type="transmembrane region" description="Helical" evidence="1">
    <location>
        <begin position="468"/>
        <end position="486"/>
    </location>
</feature>
<evidence type="ECO:0000256" key="1">
    <source>
        <dbReference type="SAM" id="Phobius"/>
    </source>
</evidence>
<gene>
    <name evidence="3" type="ORF">E5G79_09065</name>
</gene>
<comment type="caution">
    <text evidence="3">The sequence shown here is derived from an EMBL/GenBank/DDBJ whole genome shotgun (WGS) entry which is preliminary data.</text>
</comment>
<keyword evidence="1" id="KW-0472">Membrane</keyword>
<proteinExistence type="predicted"/>
<name>A0A5U1ZFE7_SALMS</name>
<dbReference type="Pfam" id="PF10145">
    <property type="entry name" value="PhageMin_Tail"/>
    <property type="match status" value="1"/>
</dbReference>
<dbReference type="AlphaFoldDB" id="A0A5U1ZFE7"/>
<dbReference type="EMBL" id="AAGJZK010000006">
    <property type="protein sequence ID" value="EBO9021399.1"/>
    <property type="molecule type" value="Genomic_DNA"/>
</dbReference>
<evidence type="ECO:0000259" key="2">
    <source>
        <dbReference type="Pfam" id="PF10145"/>
    </source>
</evidence>
<evidence type="ECO:0000313" key="3">
    <source>
        <dbReference type="EMBL" id="EBO9021399.1"/>
    </source>
</evidence>
<keyword evidence="1" id="KW-1133">Transmembrane helix</keyword>
<feature type="transmembrane region" description="Helical" evidence="1">
    <location>
        <begin position="373"/>
        <end position="398"/>
    </location>
</feature>
<accession>A0A5U1ZFE7</accession>
<keyword evidence="1" id="KW-0812">Transmembrane</keyword>
<feature type="transmembrane region" description="Helical" evidence="1">
    <location>
        <begin position="501"/>
        <end position="523"/>
    </location>
</feature>
<sequence>MKQLDFTLSLIDKLSRPLKQAQSSVTGFAEKSKAAFMQIGGGVLALAGTGMAIRGALSPAIEMYDALNDAASKGIDDQALKAVQRDALRFSTTYGASAVEFVQSTESINSAIAGLAGNELPKVTKVANTLAFALKSTAAETAEFMGQMFGNFSADAERLGKVQFAEQLAGKMVYMRKVFGTEMGTIKDLMEGARGVGTNYGVGLDEQLAVLGQLNRTLGTEASSAYEGFMTGAVEGAKKLGLSFTDATGKMLSMPEMLIKLQGKYGKSLEGNLKAQAELDAAFGDSSAVVKHLYGNVALLQRNITELGGSDGLKRTQEMASKLVKPWDRFVQILKAIQTVIGLTLIPVLYPVLNRLADMGQTFARWMQLFPNIARVIGYAAMALLGFAAVGAVANIVMGASKFIMAGLRGIWVAMTAVTKAYTAMVWLAQIAVIAWNATLKFLRGALLAVRMAAIMAGIGINLMSWPVLLVIGAIALLAAGCWLLIKHWDTVKAAVMETSAFQACARVVAWLAGVFSTAWQFISEGWNSFIALLTGFSPSQALSGLASGIVSMFDNVWQSVKGGFLKSWNWIVEKLNKIPGVDISMANETSSPPLTVNNLSTGGELKGIDKGGISKSVSNNSRSVTDNSRKINTVNIYPKEMITPGQLMEFQELGV</sequence>
<reference evidence="3" key="1">
    <citation type="submission" date="2019-06" db="EMBL/GenBank/DDBJ databases">
        <authorList>
            <consortium name="GenomeTrakr network: Whole genome sequencing for foodborne pathogen traceback"/>
        </authorList>
    </citation>
    <scope>NUCLEOTIDE SEQUENCE</scope>
    <source>
        <strain evidence="3">FSIS11919454</strain>
    </source>
</reference>
<feature type="transmembrane region" description="Helical" evidence="1">
    <location>
        <begin position="410"/>
        <end position="436"/>
    </location>
</feature>
<dbReference type="InterPro" id="IPR010090">
    <property type="entry name" value="Phage_tape_meas"/>
</dbReference>
<feature type="transmembrane region" description="Helical" evidence="1">
    <location>
        <begin position="442"/>
        <end position="461"/>
    </location>
</feature>
<feature type="domain" description="Phage tail tape measure protein" evidence="2">
    <location>
        <begin position="85"/>
        <end position="284"/>
    </location>
</feature>